<evidence type="ECO:0000256" key="2">
    <source>
        <dbReference type="ARBA" id="ARBA00004664"/>
    </source>
</evidence>
<dbReference type="GO" id="GO:0004640">
    <property type="term" value="F:phosphoribosylanthranilate isomerase activity"/>
    <property type="evidence" value="ECO:0007669"/>
    <property type="project" value="UniProtKB-UniRule"/>
</dbReference>
<evidence type="ECO:0000259" key="10">
    <source>
        <dbReference type="Pfam" id="PF00697"/>
    </source>
</evidence>
<dbReference type="HAMAP" id="MF_00135">
    <property type="entry name" value="PRAI"/>
    <property type="match status" value="1"/>
</dbReference>
<evidence type="ECO:0000313" key="11">
    <source>
        <dbReference type="EMBL" id="MBB6674131.1"/>
    </source>
</evidence>
<feature type="domain" description="N-(5'phosphoribosyl) anthranilate isomerase (PRAI)" evidence="10">
    <location>
        <begin position="9"/>
        <end position="224"/>
    </location>
</feature>
<name>A0A7X0RX71_9BACL</name>
<keyword evidence="12" id="KW-1185">Reference proteome</keyword>
<keyword evidence="7 9" id="KW-0057">Aromatic amino acid biosynthesis</keyword>
<gene>
    <name evidence="9" type="primary">trpF</name>
    <name evidence="11" type="ORF">H7C19_25955</name>
</gene>
<organism evidence="11 12">
    <name type="scientific">Cohnella nanjingensis</name>
    <dbReference type="NCBI Taxonomy" id="1387779"/>
    <lineage>
        <taxon>Bacteria</taxon>
        <taxon>Bacillati</taxon>
        <taxon>Bacillota</taxon>
        <taxon>Bacilli</taxon>
        <taxon>Bacillales</taxon>
        <taxon>Paenibacillaceae</taxon>
        <taxon>Cohnella</taxon>
    </lineage>
</organism>
<dbReference type="AlphaFoldDB" id="A0A7X0RX71"/>
<comment type="similarity">
    <text evidence="9">Belongs to the TrpF family.</text>
</comment>
<dbReference type="InterPro" id="IPR011060">
    <property type="entry name" value="RibuloseP-bd_barrel"/>
</dbReference>
<dbReference type="Gene3D" id="3.20.20.70">
    <property type="entry name" value="Aldolase class I"/>
    <property type="match status" value="1"/>
</dbReference>
<keyword evidence="8 9" id="KW-0413">Isomerase</keyword>
<dbReference type="Pfam" id="PF00697">
    <property type="entry name" value="PRAI"/>
    <property type="match status" value="1"/>
</dbReference>
<dbReference type="GO" id="GO:0000162">
    <property type="term" value="P:L-tryptophan biosynthetic process"/>
    <property type="evidence" value="ECO:0007669"/>
    <property type="project" value="UniProtKB-UniRule"/>
</dbReference>
<sequence length="230" mass="24422">MTDAGAPLVKICGIQEEATLQGMNGLPVDYIGFVFAKSRRQVSPERAAQLLAFARRTNMAGGMPPRTVGVFVNPTLETLADTLSRVPLDVIQLHGEETPAFAREVGERFGAEVWRALPVQEPDEASASGDAGGPARLADYRGAASAVLLDTAGGGTGRAFRWDRIPVYRKAAEALGLKLFVAGGLHPGNVRELIDDYAPHGVDISSGVETDGAKDNAKIAAFTERVKRQP</sequence>
<accession>A0A7X0RX71</accession>
<evidence type="ECO:0000256" key="7">
    <source>
        <dbReference type="ARBA" id="ARBA00023141"/>
    </source>
</evidence>
<evidence type="ECO:0000256" key="6">
    <source>
        <dbReference type="ARBA" id="ARBA00022822"/>
    </source>
</evidence>
<dbReference type="PANTHER" id="PTHR42894">
    <property type="entry name" value="N-(5'-PHOSPHORIBOSYL)ANTHRANILATE ISOMERASE"/>
    <property type="match status" value="1"/>
</dbReference>
<evidence type="ECO:0000256" key="1">
    <source>
        <dbReference type="ARBA" id="ARBA00001164"/>
    </source>
</evidence>
<evidence type="ECO:0000256" key="5">
    <source>
        <dbReference type="ARBA" id="ARBA00022605"/>
    </source>
</evidence>
<dbReference type="RefSeq" id="WP_185671992.1">
    <property type="nucleotide sequence ID" value="NZ_JACJVP010000044.1"/>
</dbReference>
<keyword evidence="5 9" id="KW-0028">Amino-acid biosynthesis</keyword>
<proteinExistence type="inferred from homology"/>
<dbReference type="InterPro" id="IPR044643">
    <property type="entry name" value="TrpF_fam"/>
</dbReference>
<dbReference type="InterPro" id="IPR013785">
    <property type="entry name" value="Aldolase_TIM"/>
</dbReference>
<comment type="caution">
    <text evidence="11">The sequence shown here is derived from an EMBL/GenBank/DDBJ whole genome shotgun (WGS) entry which is preliminary data.</text>
</comment>
<comment type="catalytic activity">
    <reaction evidence="1 9">
        <text>N-(5-phospho-beta-D-ribosyl)anthranilate = 1-(2-carboxyphenylamino)-1-deoxy-D-ribulose 5-phosphate</text>
        <dbReference type="Rhea" id="RHEA:21540"/>
        <dbReference type="ChEBI" id="CHEBI:18277"/>
        <dbReference type="ChEBI" id="CHEBI:58613"/>
        <dbReference type="EC" id="5.3.1.24"/>
    </reaction>
</comment>
<evidence type="ECO:0000256" key="3">
    <source>
        <dbReference type="ARBA" id="ARBA00012572"/>
    </source>
</evidence>
<dbReference type="SUPFAM" id="SSF51366">
    <property type="entry name" value="Ribulose-phoshate binding barrel"/>
    <property type="match status" value="1"/>
</dbReference>
<comment type="pathway">
    <text evidence="2 9">Amino-acid biosynthesis; L-tryptophan biosynthesis; L-tryptophan from chorismate: step 3/5.</text>
</comment>
<dbReference type="EC" id="5.3.1.24" evidence="3 9"/>
<reference evidence="11 12" key="1">
    <citation type="submission" date="2020-08" db="EMBL/GenBank/DDBJ databases">
        <title>Cohnella phylogeny.</title>
        <authorList>
            <person name="Dunlap C."/>
        </authorList>
    </citation>
    <scope>NUCLEOTIDE SEQUENCE [LARGE SCALE GENOMIC DNA]</scope>
    <source>
        <strain evidence="11 12">DSM 28246</strain>
    </source>
</reference>
<dbReference type="PANTHER" id="PTHR42894:SF1">
    <property type="entry name" value="N-(5'-PHOSPHORIBOSYL)ANTHRANILATE ISOMERASE"/>
    <property type="match status" value="1"/>
</dbReference>
<evidence type="ECO:0000256" key="9">
    <source>
        <dbReference type="HAMAP-Rule" id="MF_00135"/>
    </source>
</evidence>
<dbReference type="InterPro" id="IPR001240">
    <property type="entry name" value="PRAI_dom"/>
</dbReference>
<evidence type="ECO:0000313" key="12">
    <source>
        <dbReference type="Proteomes" id="UP000547209"/>
    </source>
</evidence>
<keyword evidence="6 9" id="KW-0822">Tryptophan biosynthesis</keyword>
<protein>
    <recommendedName>
        <fullName evidence="4 9">N-(5'-phosphoribosyl)anthranilate isomerase</fullName>
        <shortName evidence="9">PRAI</shortName>
        <ecNumber evidence="3 9">5.3.1.24</ecNumber>
    </recommendedName>
</protein>
<dbReference type="Proteomes" id="UP000547209">
    <property type="component" value="Unassembled WGS sequence"/>
</dbReference>
<dbReference type="CDD" id="cd00405">
    <property type="entry name" value="PRAI"/>
    <property type="match status" value="1"/>
</dbReference>
<evidence type="ECO:0000256" key="8">
    <source>
        <dbReference type="ARBA" id="ARBA00023235"/>
    </source>
</evidence>
<dbReference type="UniPathway" id="UPA00035">
    <property type="reaction ID" value="UER00042"/>
</dbReference>
<evidence type="ECO:0000256" key="4">
    <source>
        <dbReference type="ARBA" id="ARBA00022272"/>
    </source>
</evidence>
<dbReference type="EMBL" id="JACJVP010000044">
    <property type="protein sequence ID" value="MBB6674131.1"/>
    <property type="molecule type" value="Genomic_DNA"/>
</dbReference>